<proteinExistence type="predicted"/>
<comment type="caution">
    <text evidence="6">The sequence shown here is derived from an EMBL/GenBank/DDBJ whole genome shotgun (WGS) entry which is preliminary data.</text>
</comment>
<feature type="transmembrane region" description="Helical" evidence="5">
    <location>
        <begin position="134"/>
        <end position="155"/>
    </location>
</feature>
<dbReference type="PANTHER" id="PTHR20855:SF3">
    <property type="entry name" value="LD03007P"/>
    <property type="match status" value="1"/>
</dbReference>
<comment type="subcellular location">
    <subcellularLocation>
        <location evidence="1">Membrane</location>
        <topology evidence="1">Multi-pass membrane protein</topology>
    </subcellularLocation>
</comment>
<evidence type="ECO:0000256" key="4">
    <source>
        <dbReference type="ARBA" id="ARBA00023136"/>
    </source>
</evidence>
<feature type="transmembrane region" description="Helical" evidence="5">
    <location>
        <begin position="21"/>
        <end position="42"/>
    </location>
</feature>
<evidence type="ECO:0000256" key="2">
    <source>
        <dbReference type="ARBA" id="ARBA00022692"/>
    </source>
</evidence>
<feature type="transmembrane region" description="Helical" evidence="5">
    <location>
        <begin position="106"/>
        <end position="127"/>
    </location>
</feature>
<keyword evidence="3 5" id="KW-1133">Transmembrane helix</keyword>
<evidence type="ECO:0000256" key="5">
    <source>
        <dbReference type="SAM" id="Phobius"/>
    </source>
</evidence>
<name>A0ABT2LS13_9HYPH</name>
<reference evidence="6 7" key="1">
    <citation type="submission" date="2022-09" db="EMBL/GenBank/DDBJ databases">
        <title>Chelativorans salina sp. nov., a novel slightly halophilic bacterium isolated from a saline lake sediment enrichment.</title>
        <authorList>
            <person name="Gao L."/>
            <person name="Fang B.-Z."/>
            <person name="Li W.-J."/>
        </authorList>
    </citation>
    <scope>NUCLEOTIDE SEQUENCE [LARGE SCALE GENOMIC DNA]</scope>
    <source>
        <strain evidence="6 7">EGI FJ00035</strain>
    </source>
</reference>
<evidence type="ECO:0000256" key="1">
    <source>
        <dbReference type="ARBA" id="ARBA00004141"/>
    </source>
</evidence>
<protein>
    <submittedName>
        <fullName evidence="6">Hemolysin III family protein</fullName>
    </submittedName>
</protein>
<dbReference type="EMBL" id="JAOCZP010000007">
    <property type="protein sequence ID" value="MCT7377316.1"/>
    <property type="molecule type" value="Genomic_DNA"/>
</dbReference>
<organism evidence="6 7">
    <name type="scientific">Chelativorans salis</name>
    <dbReference type="NCBI Taxonomy" id="2978478"/>
    <lineage>
        <taxon>Bacteria</taxon>
        <taxon>Pseudomonadati</taxon>
        <taxon>Pseudomonadota</taxon>
        <taxon>Alphaproteobacteria</taxon>
        <taxon>Hyphomicrobiales</taxon>
        <taxon>Phyllobacteriaceae</taxon>
        <taxon>Chelativorans</taxon>
    </lineage>
</organism>
<keyword evidence="4 5" id="KW-0472">Membrane</keyword>
<accession>A0ABT2LS13</accession>
<dbReference type="RefSeq" id="WP_260905776.1">
    <property type="nucleotide sequence ID" value="NZ_JAOCZP010000007.1"/>
</dbReference>
<feature type="transmembrane region" description="Helical" evidence="5">
    <location>
        <begin position="48"/>
        <end position="70"/>
    </location>
</feature>
<dbReference type="Pfam" id="PF03006">
    <property type="entry name" value="HlyIII"/>
    <property type="match status" value="1"/>
</dbReference>
<evidence type="ECO:0000313" key="6">
    <source>
        <dbReference type="EMBL" id="MCT7377316.1"/>
    </source>
</evidence>
<feature type="transmembrane region" description="Helical" evidence="5">
    <location>
        <begin position="82"/>
        <end position="100"/>
    </location>
</feature>
<feature type="transmembrane region" description="Helical" evidence="5">
    <location>
        <begin position="161"/>
        <end position="181"/>
    </location>
</feature>
<evidence type="ECO:0000256" key="3">
    <source>
        <dbReference type="ARBA" id="ARBA00022989"/>
    </source>
</evidence>
<keyword evidence="2 5" id="KW-0812">Transmembrane</keyword>
<evidence type="ECO:0000313" key="7">
    <source>
        <dbReference type="Proteomes" id="UP001320831"/>
    </source>
</evidence>
<feature type="transmembrane region" description="Helical" evidence="5">
    <location>
        <begin position="193"/>
        <end position="211"/>
    </location>
</feature>
<dbReference type="PANTHER" id="PTHR20855">
    <property type="entry name" value="ADIPOR/PROGESTIN RECEPTOR-RELATED"/>
    <property type="match status" value="1"/>
</dbReference>
<dbReference type="InterPro" id="IPR004254">
    <property type="entry name" value="AdipoR/HlyIII-related"/>
</dbReference>
<dbReference type="Proteomes" id="UP001320831">
    <property type="component" value="Unassembled WGS sequence"/>
</dbReference>
<sequence>MDGFSWNYGRAEIIADGTIHVTGIIFAVCGAITMILVAFMLADATDAVAASIYALTLPTTLLMSGIYNMWPVGPRKWRLRKYDHAAIYLLIAGTYTPFATQMGPQGTWLLAFIWSVAGLGMFLKIVFPGRYDRFAILLYLGLGWAGAAMYDTMMISLTPVVVWLIVAGGIVYSTGVIFHLWRRLKFQNAIWHGFVLAGAVCHYSAVFVSTVPGA</sequence>
<keyword evidence="7" id="KW-1185">Reference proteome</keyword>
<gene>
    <name evidence="6" type="ORF">N5A92_20065</name>
</gene>